<feature type="transmembrane region" description="Helical" evidence="1">
    <location>
        <begin position="63"/>
        <end position="86"/>
    </location>
</feature>
<dbReference type="AlphaFoldDB" id="A0A1G1KX37"/>
<keyword evidence="1" id="KW-1133">Transmembrane helix</keyword>
<feature type="transmembrane region" description="Helical" evidence="1">
    <location>
        <begin position="129"/>
        <end position="148"/>
    </location>
</feature>
<gene>
    <name evidence="2" type="ORF">A3G33_08270</name>
</gene>
<keyword evidence="1" id="KW-0812">Transmembrane</keyword>
<feature type="transmembrane region" description="Helical" evidence="1">
    <location>
        <begin position="216"/>
        <end position="236"/>
    </location>
</feature>
<protein>
    <recommendedName>
        <fullName evidence="4">Type IV secretion system protein</fullName>
    </recommendedName>
</protein>
<feature type="transmembrane region" description="Helical" evidence="1">
    <location>
        <begin position="178"/>
        <end position="196"/>
    </location>
</feature>
<evidence type="ECO:0000256" key="1">
    <source>
        <dbReference type="SAM" id="Phobius"/>
    </source>
</evidence>
<feature type="transmembrane region" description="Helical" evidence="1">
    <location>
        <begin position="33"/>
        <end position="51"/>
    </location>
</feature>
<name>A0A1G1KX37_9BACT</name>
<sequence>MAGLFNANQGFLFTNILQIPNLFQAPYETMSRIGFILLSILFIVAILHENFQALKNQSDYSGLFIRVILVVGLLVIYERFFIWVVYGMDLAANAVLPHEEFQEVIKAFLTQPLTWKTAWKFDLRLTATMLNYITYAIACALFGAIMMLRFALLSFLYVIGPIVISIGIYKGTSQGLTAWLKSLIAISAWNVILSILMKVISVMNLTAIYLTDETNFLTILAANVLFIALFVLVPLLSNQFVSGSNLSGLGSIVLGAFTAVVTRVLIRPMFQQPKPGKSNPQAGGSSYK</sequence>
<organism evidence="2 3">
    <name type="scientific">Candidatus Danuiimicrobium aquiferis</name>
    <dbReference type="NCBI Taxonomy" id="1801832"/>
    <lineage>
        <taxon>Bacteria</taxon>
        <taxon>Pseudomonadati</taxon>
        <taxon>Candidatus Omnitrophota</taxon>
        <taxon>Candidatus Danuiimicrobium</taxon>
    </lineage>
</organism>
<accession>A0A1G1KX37</accession>
<proteinExistence type="predicted"/>
<feature type="transmembrane region" description="Helical" evidence="1">
    <location>
        <begin position="155"/>
        <end position="172"/>
    </location>
</feature>
<evidence type="ECO:0000313" key="3">
    <source>
        <dbReference type="Proteomes" id="UP000178187"/>
    </source>
</evidence>
<keyword evidence="1" id="KW-0472">Membrane</keyword>
<comment type="caution">
    <text evidence="2">The sequence shown here is derived from an EMBL/GenBank/DDBJ whole genome shotgun (WGS) entry which is preliminary data.</text>
</comment>
<dbReference type="Proteomes" id="UP000178187">
    <property type="component" value="Unassembled WGS sequence"/>
</dbReference>
<reference evidence="2 3" key="1">
    <citation type="journal article" date="2016" name="Nat. Commun.">
        <title>Thousands of microbial genomes shed light on interconnected biogeochemical processes in an aquifer system.</title>
        <authorList>
            <person name="Anantharaman K."/>
            <person name="Brown C.T."/>
            <person name="Hug L.A."/>
            <person name="Sharon I."/>
            <person name="Castelle C.J."/>
            <person name="Probst A.J."/>
            <person name="Thomas B.C."/>
            <person name="Singh A."/>
            <person name="Wilkins M.J."/>
            <person name="Karaoz U."/>
            <person name="Brodie E.L."/>
            <person name="Williams K.H."/>
            <person name="Hubbard S.S."/>
            <person name="Banfield J.F."/>
        </authorList>
    </citation>
    <scope>NUCLEOTIDE SEQUENCE [LARGE SCALE GENOMIC DNA]</scope>
</reference>
<evidence type="ECO:0000313" key="2">
    <source>
        <dbReference type="EMBL" id="OGW97159.1"/>
    </source>
</evidence>
<feature type="transmembrane region" description="Helical" evidence="1">
    <location>
        <begin position="248"/>
        <end position="266"/>
    </location>
</feature>
<dbReference type="EMBL" id="MHFR01000043">
    <property type="protein sequence ID" value="OGW97159.1"/>
    <property type="molecule type" value="Genomic_DNA"/>
</dbReference>
<evidence type="ECO:0008006" key="4">
    <source>
        <dbReference type="Google" id="ProtNLM"/>
    </source>
</evidence>